<name>A0AA36B3Z5_OCTVU</name>
<feature type="region of interest" description="Disordered" evidence="1">
    <location>
        <begin position="1"/>
        <end position="56"/>
    </location>
</feature>
<feature type="compositionally biased region" description="Acidic residues" evidence="1">
    <location>
        <begin position="15"/>
        <end position="43"/>
    </location>
</feature>
<reference evidence="2" key="1">
    <citation type="submission" date="2023-08" db="EMBL/GenBank/DDBJ databases">
        <authorList>
            <person name="Alioto T."/>
            <person name="Alioto T."/>
            <person name="Gomez Garrido J."/>
        </authorList>
    </citation>
    <scope>NUCLEOTIDE SEQUENCE</scope>
</reference>
<sequence>MMMIEGGRRECGICEAEEYEEDDDEEEEEEKEEEDDNDDDDADVKENSRHPYSSYVAHPLHESLPYLMQF</sequence>
<dbReference type="AlphaFoldDB" id="A0AA36B3Z5"/>
<dbReference type="EMBL" id="OX597821">
    <property type="protein sequence ID" value="CAI9726943.1"/>
    <property type="molecule type" value="Genomic_DNA"/>
</dbReference>
<organism evidence="2 3">
    <name type="scientific">Octopus vulgaris</name>
    <name type="common">Common octopus</name>
    <dbReference type="NCBI Taxonomy" id="6645"/>
    <lineage>
        <taxon>Eukaryota</taxon>
        <taxon>Metazoa</taxon>
        <taxon>Spiralia</taxon>
        <taxon>Lophotrochozoa</taxon>
        <taxon>Mollusca</taxon>
        <taxon>Cephalopoda</taxon>
        <taxon>Coleoidea</taxon>
        <taxon>Octopodiformes</taxon>
        <taxon>Octopoda</taxon>
        <taxon>Incirrata</taxon>
        <taxon>Octopodidae</taxon>
        <taxon>Octopus</taxon>
    </lineage>
</organism>
<evidence type="ECO:0000313" key="2">
    <source>
        <dbReference type="EMBL" id="CAI9726943.1"/>
    </source>
</evidence>
<evidence type="ECO:0000313" key="3">
    <source>
        <dbReference type="Proteomes" id="UP001162480"/>
    </source>
</evidence>
<evidence type="ECO:0000256" key="1">
    <source>
        <dbReference type="SAM" id="MobiDB-lite"/>
    </source>
</evidence>
<protein>
    <submittedName>
        <fullName evidence="2">Uncharacterized protein</fullName>
    </submittedName>
</protein>
<feature type="compositionally biased region" description="Basic and acidic residues" evidence="1">
    <location>
        <begin position="1"/>
        <end position="12"/>
    </location>
</feature>
<accession>A0AA36B3Z5</accession>
<proteinExistence type="predicted"/>
<gene>
    <name evidence="2" type="ORF">OCTVUL_1B015091</name>
</gene>
<dbReference type="Proteomes" id="UP001162480">
    <property type="component" value="Chromosome 8"/>
</dbReference>
<keyword evidence="3" id="KW-1185">Reference proteome</keyword>